<dbReference type="Pfam" id="PF00650">
    <property type="entry name" value="CRAL_TRIO"/>
    <property type="match status" value="1"/>
</dbReference>
<dbReference type="SUPFAM" id="SSF101576">
    <property type="entry name" value="Supernatant protein factor (SPF), C-terminal domain"/>
    <property type="match status" value="1"/>
</dbReference>
<dbReference type="AlphaFoldDB" id="A0AAN5DCQ2"/>
<dbReference type="InterPro" id="IPR053302">
    <property type="entry name" value="CRAL-TRIO_domain"/>
</dbReference>
<dbReference type="Gene3D" id="2.60.120.680">
    <property type="entry name" value="GOLD domain"/>
    <property type="match status" value="1"/>
</dbReference>
<dbReference type="InterPro" id="IPR036598">
    <property type="entry name" value="GOLD_dom_sf"/>
</dbReference>
<gene>
    <name evidence="2" type="ORF">PMAYCL1PPCAC_29977</name>
</gene>
<accession>A0AAN5DCQ2</accession>
<dbReference type="PANTHER" id="PTHR47159">
    <property type="entry name" value="PROTEIN CBG07705-RELATED"/>
    <property type="match status" value="1"/>
</dbReference>
<dbReference type="SMART" id="SM00516">
    <property type="entry name" value="SEC14"/>
    <property type="match status" value="1"/>
</dbReference>
<dbReference type="Proteomes" id="UP001328107">
    <property type="component" value="Unassembled WGS sequence"/>
</dbReference>
<sequence length="384" mass="43512">MTGGTVPAKLSESDRQKVEELRADVKEYLTPYYDTDFNLLRWLVGHEYNIELLKPKLINHLLLRKFEDWNLDGIAATPRNHPIHTYWKSGLTGEAGKTPNAFVNVEQTGANDYWGLLAAHPTNEILRARVHDLESMLAAVMKMEEKTGERGAILYIMDLTGLKFDRNVTTLVSGALASISAFMSDHYVELIHSFVLVNVPSFIHAIWTLARPLLPERTRNKVKILGSNWRTEILELADASVLPSYWNGDASSVFTANIERGVPVPHQLYYKGSMPADSKSLSVKAGKTGTVDMELKESESIHYLLHGDGQFAFAIYYSDDVTRDGENIEKWKRVYPLFQKIPGPTTVPLKDSMKCPKTGTYRLWLSNEHAWFHTLKITYLLTIE</sequence>
<dbReference type="EMBL" id="BTRK01000006">
    <property type="protein sequence ID" value="GMR59782.1"/>
    <property type="molecule type" value="Genomic_DNA"/>
</dbReference>
<dbReference type="Pfam" id="PF25883">
    <property type="entry name" value="F28H7_8_C"/>
    <property type="match status" value="1"/>
</dbReference>
<dbReference type="PANTHER" id="PTHR47159:SF3">
    <property type="entry name" value="CRAL-TRIO DOMAIN-CONTAINING PROTEIN"/>
    <property type="match status" value="1"/>
</dbReference>
<dbReference type="InterPro" id="IPR001251">
    <property type="entry name" value="CRAL-TRIO_dom"/>
</dbReference>
<evidence type="ECO:0000313" key="2">
    <source>
        <dbReference type="EMBL" id="GMR59782.1"/>
    </source>
</evidence>
<protein>
    <recommendedName>
        <fullName evidence="1">CRAL-TRIO domain-containing protein</fullName>
    </recommendedName>
</protein>
<dbReference type="SUPFAM" id="SSF52087">
    <property type="entry name" value="CRAL/TRIO domain"/>
    <property type="match status" value="1"/>
</dbReference>
<dbReference type="PROSITE" id="PS50191">
    <property type="entry name" value="CRAL_TRIO"/>
    <property type="match status" value="1"/>
</dbReference>
<evidence type="ECO:0000259" key="1">
    <source>
        <dbReference type="PROSITE" id="PS50191"/>
    </source>
</evidence>
<dbReference type="CDD" id="cd00170">
    <property type="entry name" value="SEC14"/>
    <property type="match status" value="1"/>
</dbReference>
<reference evidence="3" key="1">
    <citation type="submission" date="2022-10" db="EMBL/GenBank/DDBJ databases">
        <title>Genome assembly of Pristionchus species.</title>
        <authorList>
            <person name="Yoshida K."/>
            <person name="Sommer R.J."/>
        </authorList>
    </citation>
    <scope>NUCLEOTIDE SEQUENCE [LARGE SCALE GENOMIC DNA]</scope>
    <source>
        <strain evidence="3">RS5460</strain>
    </source>
</reference>
<keyword evidence="3" id="KW-1185">Reference proteome</keyword>
<dbReference type="InterPro" id="IPR036865">
    <property type="entry name" value="CRAL-TRIO_dom_sf"/>
</dbReference>
<dbReference type="InterPro" id="IPR036273">
    <property type="entry name" value="CRAL/TRIO_N_dom_sf"/>
</dbReference>
<organism evidence="2 3">
    <name type="scientific">Pristionchus mayeri</name>
    <dbReference type="NCBI Taxonomy" id="1317129"/>
    <lineage>
        <taxon>Eukaryota</taxon>
        <taxon>Metazoa</taxon>
        <taxon>Ecdysozoa</taxon>
        <taxon>Nematoda</taxon>
        <taxon>Chromadorea</taxon>
        <taxon>Rhabditida</taxon>
        <taxon>Rhabditina</taxon>
        <taxon>Diplogasteromorpha</taxon>
        <taxon>Diplogasteroidea</taxon>
        <taxon>Neodiplogasteridae</taxon>
        <taxon>Pristionchus</taxon>
    </lineage>
</organism>
<proteinExistence type="predicted"/>
<dbReference type="Gene3D" id="3.40.525.10">
    <property type="entry name" value="CRAL-TRIO lipid binding domain"/>
    <property type="match status" value="1"/>
</dbReference>
<name>A0AAN5DCQ2_9BILA</name>
<dbReference type="InterPro" id="IPR058960">
    <property type="entry name" value="Ctg-1-like_C"/>
</dbReference>
<dbReference type="SUPFAM" id="SSF46938">
    <property type="entry name" value="CRAL/TRIO N-terminal domain"/>
    <property type="match status" value="1"/>
</dbReference>
<comment type="caution">
    <text evidence="2">The sequence shown here is derived from an EMBL/GenBank/DDBJ whole genome shotgun (WGS) entry which is preliminary data.</text>
</comment>
<evidence type="ECO:0000313" key="3">
    <source>
        <dbReference type="Proteomes" id="UP001328107"/>
    </source>
</evidence>
<feature type="domain" description="CRAL-TRIO" evidence="1">
    <location>
        <begin position="79"/>
        <end position="254"/>
    </location>
</feature>